<protein>
    <submittedName>
        <fullName evidence="2">Nuclease-like protein</fullName>
    </submittedName>
</protein>
<reference evidence="2 3" key="1">
    <citation type="submission" date="2018-05" db="EMBL/GenBank/DDBJ databases">
        <title>Genomic Encyclopedia of Type Strains, Phase IV (KMG-IV): sequencing the most valuable type-strain genomes for metagenomic binning, comparative biology and taxonomic classification.</title>
        <authorList>
            <person name="Goeker M."/>
        </authorList>
    </citation>
    <scope>NUCLEOTIDE SEQUENCE [LARGE SCALE GENOMIC DNA]</scope>
    <source>
        <strain evidence="2 3">DSM 28556</strain>
    </source>
</reference>
<comment type="caution">
    <text evidence="2">The sequence shown here is derived from an EMBL/GenBank/DDBJ whole genome shotgun (WGS) entry which is preliminary data.</text>
</comment>
<name>A0A2V3WL84_9BACI</name>
<dbReference type="AlphaFoldDB" id="A0A2V3WL84"/>
<evidence type="ECO:0000313" key="3">
    <source>
        <dbReference type="Proteomes" id="UP000247978"/>
    </source>
</evidence>
<proteinExistence type="predicted"/>
<dbReference type="EMBL" id="QJJQ01000002">
    <property type="protein sequence ID" value="PXW89489.1"/>
    <property type="molecule type" value="Genomic_DNA"/>
</dbReference>
<dbReference type="Pfam" id="PF08378">
    <property type="entry name" value="NERD"/>
    <property type="match status" value="1"/>
</dbReference>
<organism evidence="2 3">
    <name type="scientific">Pseudogracilibacillus auburnensis</name>
    <dbReference type="NCBI Taxonomy" id="1494959"/>
    <lineage>
        <taxon>Bacteria</taxon>
        <taxon>Bacillati</taxon>
        <taxon>Bacillota</taxon>
        <taxon>Bacilli</taxon>
        <taxon>Bacillales</taxon>
        <taxon>Bacillaceae</taxon>
        <taxon>Pseudogracilibacillus</taxon>
    </lineage>
</organism>
<evidence type="ECO:0000313" key="2">
    <source>
        <dbReference type="EMBL" id="PXW89489.1"/>
    </source>
</evidence>
<sequence>MFLRKRKKPLPLQTIDAIISRLPASHKKLPLLRKQAAFYQKGYNGERKLDYHLQMLPKEYAILSDVTLRLNGKACQIDSIILTPYAIFMIDVKSFDGNVNFDTKLKQFTRSDGEKLVGYKDPITQIENAQFHLIRWLQNLNLSGLPIYYFISFAEHSTVFTVTGDARSIEKIVAYVDEVPLRIITINEQLKITNQNNNPLKNNIITRIMNKSEDFQYNVFQTYGIQKSDILTGVQCPSCRTLGMKRFTRYWRCMKCTFCSSNAHIKAIYDYILLFGNKIKNEDCRKFLNISSRGTMRTLLNHAGLTLMNGSKFWILDQSIVNEK</sequence>
<gene>
    <name evidence="2" type="ORF">DFR56_102266</name>
</gene>
<dbReference type="Proteomes" id="UP000247978">
    <property type="component" value="Unassembled WGS sequence"/>
</dbReference>
<dbReference type="RefSeq" id="WP_110394207.1">
    <property type="nucleotide sequence ID" value="NZ_JBHUHB010000001.1"/>
</dbReference>
<accession>A0A2V3WL84</accession>
<feature type="domain" description="NERD" evidence="1">
    <location>
        <begin position="41"/>
        <end position="156"/>
    </location>
</feature>
<dbReference type="PROSITE" id="PS50965">
    <property type="entry name" value="NERD"/>
    <property type="match status" value="1"/>
</dbReference>
<keyword evidence="3" id="KW-1185">Reference proteome</keyword>
<dbReference type="InterPro" id="IPR011528">
    <property type="entry name" value="NERD"/>
</dbReference>
<dbReference type="OrthoDB" id="569879at2"/>
<evidence type="ECO:0000259" key="1">
    <source>
        <dbReference type="PROSITE" id="PS50965"/>
    </source>
</evidence>